<dbReference type="InParanoid" id="E0VQM8"/>
<dbReference type="KEGG" id="phu:Phum_PHUM380190"/>
<dbReference type="EMBL" id="DS235430">
    <property type="protein sequence ID" value="EEB15684.1"/>
    <property type="molecule type" value="Genomic_DNA"/>
</dbReference>
<evidence type="ECO:0000313" key="1">
    <source>
        <dbReference type="EMBL" id="EEB15684.1"/>
    </source>
</evidence>
<dbReference type="RefSeq" id="XP_002428422.1">
    <property type="nucleotide sequence ID" value="XM_002428377.1"/>
</dbReference>
<dbReference type="HOGENOM" id="CLU_1306191_0_0_1"/>
<dbReference type="EMBL" id="AAZO01004441">
    <property type="status" value="NOT_ANNOTATED_CDS"/>
    <property type="molecule type" value="Genomic_DNA"/>
</dbReference>
<organism>
    <name type="scientific">Pediculus humanus subsp. corporis</name>
    <name type="common">Body louse</name>
    <dbReference type="NCBI Taxonomy" id="121224"/>
    <lineage>
        <taxon>Eukaryota</taxon>
        <taxon>Metazoa</taxon>
        <taxon>Ecdysozoa</taxon>
        <taxon>Arthropoda</taxon>
        <taxon>Hexapoda</taxon>
        <taxon>Insecta</taxon>
        <taxon>Pterygota</taxon>
        <taxon>Neoptera</taxon>
        <taxon>Paraneoptera</taxon>
        <taxon>Psocodea</taxon>
        <taxon>Troctomorpha</taxon>
        <taxon>Phthiraptera</taxon>
        <taxon>Anoplura</taxon>
        <taxon>Pediculidae</taxon>
        <taxon>Pediculus</taxon>
    </lineage>
</organism>
<evidence type="ECO:0000313" key="3">
    <source>
        <dbReference type="Proteomes" id="UP000009046"/>
    </source>
</evidence>
<proteinExistence type="predicted"/>
<evidence type="ECO:0000313" key="2">
    <source>
        <dbReference type="EnsemblMetazoa" id="PHUM380190-PA"/>
    </source>
</evidence>
<dbReference type="VEuPathDB" id="VectorBase:PHUM380190"/>
<keyword evidence="3" id="KW-1185">Reference proteome</keyword>
<dbReference type="OrthoDB" id="10072397at2759"/>
<dbReference type="GeneID" id="8237212"/>
<dbReference type="EnsemblMetazoa" id="PHUM380190-RA">
    <property type="protein sequence ID" value="PHUM380190-PA"/>
    <property type="gene ID" value="PHUM380190"/>
</dbReference>
<dbReference type="AlphaFoldDB" id="E0VQM8"/>
<dbReference type="CTD" id="8237212"/>
<accession>E0VQM8</accession>
<sequence>MLVPNPSQDFRAMVGGVDADNLSDISDLSDTILENLNSKNFNLIVNDFEKPKKNSTETKDGNESKLTVEKINDDNYVRDIDDNVKIKNDKENYKDKKVKNSGNTENILRKEYVMPKVKELVKQFAPEEFVKDSGINCDDGEKLTEGKMEKKKNGIPVIIPYNGKEIHSLTARSISKVFREGLKNNTTTVKLFQKNVDVDGENTQYRRNTKL</sequence>
<reference evidence="1" key="1">
    <citation type="submission" date="2007-04" db="EMBL/GenBank/DDBJ databases">
        <title>Annotation of Pediculus humanus corporis strain USDA.</title>
        <authorList>
            <person name="Kirkness E."/>
            <person name="Hannick L."/>
            <person name="Hass B."/>
            <person name="Bruggner R."/>
            <person name="Lawson D."/>
            <person name="Bidwell S."/>
            <person name="Joardar V."/>
            <person name="Caler E."/>
            <person name="Walenz B."/>
            <person name="Inman J."/>
            <person name="Schobel S."/>
            <person name="Galinsky K."/>
            <person name="Amedeo P."/>
            <person name="Strausberg R."/>
        </authorList>
    </citation>
    <scope>NUCLEOTIDE SEQUENCE</scope>
    <source>
        <strain evidence="1">USDA</strain>
    </source>
</reference>
<dbReference type="Proteomes" id="UP000009046">
    <property type="component" value="Unassembled WGS sequence"/>
</dbReference>
<reference evidence="1" key="2">
    <citation type="submission" date="2007-04" db="EMBL/GenBank/DDBJ databases">
        <title>The genome of the human body louse.</title>
        <authorList>
            <consortium name="The Human Body Louse Genome Consortium"/>
            <person name="Kirkness E."/>
            <person name="Walenz B."/>
            <person name="Hass B."/>
            <person name="Bruggner R."/>
            <person name="Strausberg R."/>
        </authorList>
    </citation>
    <scope>NUCLEOTIDE SEQUENCE</scope>
    <source>
        <strain evidence="1">USDA</strain>
    </source>
</reference>
<gene>
    <name evidence="2" type="primary">8237212</name>
    <name evidence="1" type="ORF">Phum_PHUM380190</name>
</gene>
<reference evidence="2" key="3">
    <citation type="submission" date="2021-02" db="UniProtKB">
        <authorList>
            <consortium name="EnsemblMetazoa"/>
        </authorList>
    </citation>
    <scope>IDENTIFICATION</scope>
    <source>
        <strain evidence="2">USDA</strain>
    </source>
</reference>
<name>E0VQM8_PEDHC</name>
<protein>
    <submittedName>
        <fullName evidence="1 2">Uncharacterized protein</fullName>
    </submittedName>
</protein>